<keyword evidence="2" id="KW-0677">Repeat</keyword>
<dbReference type="InterPro" id="IPR002885">
    <property type="entry name" value="PPR_rpt"/>
</dbReference>
<feature type="region of interest" description="Disordered" evidence="4">
    <location>
        <begin position="1"/>
        <end position="28"/>
    </location>
</feature>
<keyword evidence="7" id="KW-1185">Reference proteome</keyword>
<name>A0AAV1I5X6_9CHLO</name>
<dbReference type="InterPro" id="IPR011990">
    <property type="entry name" value="TPR-like_helical_dom_sf"/>
</dbReference>
<dbReference type="EMBL" id="CAUYUE010000007">
    <property type="protein sequence ID" value="CAK0782761.1"/>
    <property type="molecule type" value="Genomic_DNA"/>
</dbReference>
<evidence type="ECO:0000259" key="5">
    <source>
        <dbReference type="Pfam" id="PF17177"/>
    </source>
</evidence>
<dbReference type="Pfam" id="PF17177">
    <property type="entry name" value="PPR_long"/>
    <property type="match status" value="1"/>
</dbReference>
<dbReference type="SUPFAM" id="SSF48452">
    <property type="entry name" value="TPR-like"/>
    <property type="match status" value="1"/>
</dbReference>
<dbReference type="PROSITE" id="PS51375">
    <property type="entry name" value="PPR"/>
    <property type="match status" value="8"/>
</dbReference>
<proteinExistence type="inferred from homology"/>
<feature type="repeat" description="PPR" evidence="3">
    <location>
        <begin position="205"/>
        <end position="239"/>
    </location>
</feature>
<dbReference type="NCBIfam" id="TIGR00756">
    <property type="entry name" value="PPR"/>
    <property type="match status" value="7"/>
</dbReference>
<sequence>MTASGSRHPRSPRTSGYGGRGYGSRPNTVSVDDLVYRIRRLPPREPVTSVAASSIQGLDSRAVAALLKELAKTGQGARAHEFFEYILGLGDQHEAARLCDVFTYTAAISICNNDQQLERALQLSADMQKRNVPRNVHTHSALMNVCIKCGQLRLALECWENMQREAIEPNVVTYNTLIDVYGKLGRWEDALQVLQRMKAQGVPPVTRTFNTLMIACNTSGQWQQALEVHREMRAGGHALNTTSYNALISAHSKSGHLDQVLATYRSMVEEGCERSVITYSSLISACEKAGDWKLALDFFEECTKDSCRPNVITFNSLISACSQGGQWEKARDLFDLMQQQGCTPDVVTYTALISAFERGGKWQLALQAFQAMQSKGCKPDSIVYNAIIDALWDTGIVWAQQHAAVLYRRASAAGYLRRAAHASPGYLELCLHTLTTGVALLSLFTWLADLQQKVMQEGTEALPARVVIVTGKSRSKEEEAGTAAKEAVMAVLSACRSPFQGSSEAAAGAGRLEAAGAQTAEWLAGGCAGLNPAQRCALGQEASADGLQQALADIDAAAERVESAFNAIRAFEDAHPTNFKMMPPLYLECRSECINTICDLAQSLSIREEVAHDAVQLLDRAMMAPEAPARDCMSAAAPAALHLALCQDGQHSRDALSLQSGISSLTGYSVEMLGQMKESLAGSLQQDTAAISPQRCISLYLERLGCTPDAASPRLKALACLAKVVAQSQELAGVRASLMAASLLVADRQAHGELPAWPSCLARLTGYAPVQLQDLVAAHLPALRGVEELSAYKSRIEQLGVPEALSPRALSDVTMSWPCTPSKADHRSSPAPGLYRSLSFTPSGTGASGGSSMHHDSPGSAFRRVESSCNAFGRVPPSPMSARAGGPRAFGGPPDHPMSYPASPSSLTIDRRWSFSGAPRNNAPFGLDSMAAQRGYNERLQAIQRQQSLALNQLQQASMSRDESFLGAAELLSQAAAAASMPAPNGLPPLAFGNAGSYDHALNSPMTPQPQGFTERMPMSPMLSSVGSAHLRSGMPSDAVAGAEAMWQLSNHLNSLQLQPAPLSDPLPEPASWQSADLASSLLSDRGAAAGADYGMTHCDSAPGDLFRQELRKLSRGHEGGLRHATPDGLHSYGSLEDMYPGLSATVRGSDYIQRYLQLLCAQEGANGPNTP</sequence>
<dbReference type="InterPro" id="IPR033443">
    <property type="entry name" value="PROP1-like_PPR_dom"/>
</dbReference>
<organism evidence="6 7">
    <name type="scientific">Coccomyxa viridis</name>
    <dbReference type="NCBI Taxonomy" id="1274662"/>
    <lineage>
        <taxon>Eukaryota</taxon>
        <taxon>Viridiplantae</taxon>
        <taxon>Chlorophyta</taxon>
        <taxon>core chlorophytes</taxon>
        <taxon>Trebouxiophyceae</taxon>
        <taxon>Trebouxiophyceae incertae sedis</taxon>
        <taxon>Coccomyxaceae</taxon>
        <taxon>Coccomyxa</taxon>
    </lineage>
</organism>
<feature type="domain" description="PROP1-like PPR" evidence="5">
    <location>
        <begin position="104"/>
        <end position="268"/>
    </location>
</feature>
<dbReference type="Gene3D" id="1.10.472.10">
    <property type="entry name" value="Cyclin-like"/>
    <property type="match status" value="2"/>
</dbReference>
<dbReference type="Proteomes" id="UP001314263">
    <property type="component" value="Unassembled WGS sequence"/>
</dbReference>
<gene>
    <name evidence="6" type="ORF">CVIRNUC_005956</name>
</gene>
<reference evidence="6 7" key="1">
    <citation type="submission" date="2023-10" db="EMBL/GenBank/DDBJ databases">
        <authorList>
            <person name="Maclean D."/>
            <person name="Macfadyen A."/>
        </authorList>
    </citation>
    <scope>NUCLEOTIDE SEQUENCE [LARGE SCALE GENOMIC DNA]</scope>
</reference>
<evidence type="ECO:0000256" key="2">
    <source>
        <dbReference type="ARBA" id="ARBA00022737"/>
    </source>
</evidence>
<feature type="region of interest" description="Disordered" evidence="4">
    <location>
        <begin position="838"/>
        <end position="861"/>
    </location>
</feature>
<dbReference type="Pfam" id="PF01535">
    <property type="entry name" value="PPR"/>
    <property type="match status" value="1"/>
</dbReference>
<evidence type="ECO:0000256" key="1">
    <source>
        <dbReference type="ARBA" id="ARBA00007626"/>
    </source>
</evidence>
<feature type="repeat" description="PPR" evidence="3">
    <location>
        <begin position="100"/>
        <end position="134"/>
    </location>
</feature>
<comment type="caution">
    <text evidence="6">The sequence shown here is derived from an EMBL/GenBank/DDBJ whole genome shotgun (WGS) entry which is preliminary data.</text>
</comment>
<feature type="repeat" description="PPR" evidence="3">
    <location>
        <begin position="345"/>
        <end position="379"/>
    </location>
</feature>
<dbReference type="PANTHER" id="PTHR47447">
    <property type="entry name" value="OS03G0856100 PROTEIN"/>
    <property type="match status" value="1"/>
</dbReference>
<feature type="repeat" description="PPR" evidence="3">
    <location>
        <begin position="170"/>
        <end position="204"/>
    </location>
</feature>
<evidence type="ECO:0000313" key="7">
    <source>
        <dbReference type="Proteomes" id="UP001314263"/>
    </source>
</evidence>
<evidence type="ECO:0000256" key="3">
    <source>
        <dbReference type="PROSITE-ProRule" id="PRU00708"/>
    </source>
</evidence>
<feature type="repeat" description="PPR" evidence="3">
    <location>
        <begin position="135"/>
        <end position="169"/>
    </location>
</feature>
<feature type="repeat" description="PPR" evidence="3">
    <location>
        <begin position="240"/>
        <end position="274"/>
    </location>
</feature>
<feature type="repeat" description="PPR" evidence="3">
    <location>
        <begin position="310"/>
        <end position="344"/>
    </location>
</feature>
<feature type="repeat" description="PPR" evidence="3">
    <location>
        <begin position="275"/>
        <end position="309"/>
    </location>
</feature>
<comment type="similarity">
    <text evidence="1">Belongs to the PPR family. P subfamily.</text>
</comment>
<dbReference type="Gene3D" id="1.25.40.10">
    <property type="entry name" value="Tetratricopeptide repeat domain"/>
    <property type="match status" value="3"/>
</dbReference>
<evidence type="ECO:0000256" key="4">
    <source>
        <dbReference type="SAM" id="MobiDB-lite"/>
    </source>
</evidence>
<dbReference type="Pfam" id="PF13041">
    <property type="entry name" value="PPR_2"/>
    <property type="match status" value="1"/>
</dbReference>
<dbReference type="AlphaFoldDB" id="A0AAV1I5X6"/>
<protein>
    <recommendedName>
        <fullName evidence="5">PROP1-like PPR domain-containing protein</fullName>
    </recommendedName>
</protein>
<dbReference type="PANTHER" id="PTHR47447:SF17">
    <property type="entry name" value="OS12G0638900 PROTEIN"/>
    <property type="match status" value="1"/>
</dbReference>
<evidence type="ECO:0000313" key="6">
    <source>
        <dbReference type="EMBL" id="CAK0782761.1"/>
    </source>
</evidence>
<accession>A0AAV1I5X6</accession>